<dbReference type="AlphaFoldDB" id="A0A835SA78"/>
<organism evidence="6 7">
    <name type="scientific">Vanilla planifolia</name>
    <name type="common">Vanilla</name>
    <dbReference type="NCBI Taxonomy" id="51239"/>
    <lineage>
        <taxon>Eukaryota</taxon>
        <taxon>Viridiplantae</taxon>
        <taxon>Streptophyta</taxon>
        <taxon>Embryophyta</taxon>
        <taxon>Tracheophyta</taxon>
        <taxon>Spermatophyta</taxon>
        <taxon>Magnoliopsida</taxon>
        <taxon>Liliopsida</taxon>
        <taxon>Asparagales</taxon>
        <taxon>Orchidaceae</taxon>
        <taxon>Vanilloideae</taxon>
        <taxon>Vanilleae</taxon>
        <taxon>Vanilla</taxon>
    </lineage>
</organism>
<comment type="subcellular location">
    <subcellularLocation>
        <location evidence="1">Cytoplasm</location>
    </subcellularLocation>
</comment>
<evidence type="ECO:0000256" key="1">
    <source>
        <dbReference type="ARBA" id="ARBA00004496"/>
    </source>
</evidence>
<dbReference type="Gene3D" id="3.40.30.10">
    <property type="entry name" value="Glutaredoxin"/>
    <property type="match status" value="1"/>
</dbReference>
<evidence type="ECO:0000313" key="7">
    <source>
        <dbReference type="Proteomes" id="UP000639772"/>
    </source>
</evidence>
<dbReference type="InterPro" id="IPR002109">
    <property type="entry name" value="Glutaredoxin"/>
</dbReference>
<evidence type="ECO:0000256" key="4">
    <source>
        <dbReference type="ARBA" id="ARBA00023284"/>
    </source>
</evidence>
<dbReference type="OrthoDB" id="418495at2759"/>
<evidence type="ECO:0000256" key="2">
    <source>
        <dbReference type="ARBA" id="ARBA00007568"/>
    </source>
</evidence>
<dbReference type="Pfam" id="PF00462">
    <property type="entry name" value="Glutaredoxin"/>
    <property type="match status" value="1"/>
</dbReference>
<keyword evidence="3" id="KW-0963">Cytoplasm</keyword>
<dbReference type="Proteomes" id="UP000639772">
    <property type="component" value="Chromosome 1"/>
</dbReference>
<name>A0A835SA78_VANPL</name>
<accession>A0A835SA78</accession>
<dbReference type="InterPro" id="IPR011905">
    <property type="entry name" value="GlrX-like_pln_2"/>
</dbReference>
<comment type="caution">
    <text evidence="6">The sequence shown here is derived from an EMBL/GenBank/DDBJ whole genome shotgun (WGS) entry which is preliminary data.</text>
</comment>
<feature type="domain" description="Glutaredoxin" evidence="5">
    <location>
        <begin position="104"/>
        <end position="162"/>
    </location>
</feature>
<proteinExistence type="inferred from homology"/>
<dbReference type="EMBL" id="JADCNM010000001">
    <property type="protein sequence ID" value="KAG0500397.1"/>
    <property type="molecule type" value="Genomic_DNA"/>
</dbReference>
<dbReference type="InterPro" id="IPR036249">
    <property type="entry name" value="Thioredoxin-like_sf"/>
</dbReference>
<dbReference type="PROSITE" id="PS51354">
    <property type="entry name" value="GLUTAREDOXIN_2"/>
    <property type="match status" value="1"/>
</dbReference>
<evidence type="ECO:0000256" key="3">
    <source>
        <dbReference type="ARBA" id="ARBA00022490"/>
    </source>
</evidence>
<evidence type="ECO:0000259" key="5">
    <source>
        <dbReference type="Pfam" id="PF00462"/>
    </source>
</evidence>
<protein>
    <recommendedName>
        <fullName evidence="5">Glutaredoxin domain-containing protein</fullName>
    </recommendedName>
</protein>
<comment type="similarity">
    <text evidence="2">Belongs to the glutaredoxin family. CC-type subfamily.</text>
</comment>
<sequence>MLLGCPPQNAVSECGGNAADVTTVVNPTLISNSLPSPFSSLPLPFPSLPFSLLLSSFFLSLAMQRAVSDSVDKTWAPTNPIATPPTSEGGDGGKIARTVTENPVVVVGRRGCCMLHVVRRLLQGQGVNPTVCELGDEADEEAIHGQLAGEKLPAVFIGGKLVGGLERLMAVHISGELVPILKDAGALWL</sequence>
<dbReference type="PANTHER" id="PTHR10168">
    <property type="entry name" value="GLUTAREDOXIN"/>
    <property type="match status" value="1"/>
</dbReference>
<dbReference type="GO" id="GO:0005737">
    <property type="term" value="C:cytoplasm"/>
    <property type="evidence" value="ECO:0007669"/>
    <property type="project" value="UniProtKB-SubCell"/>
</dbReference>
<dbReference type="NCBIfam" id="TIGR02189">
    <property type="entry name" value="GlrX-like_plant"/>
    <property type="match status" value="1"/>
</dbReference>
<keyword evidence="4" id="KW-0676">Redox-active center</keyword>
<reference evidence="6 7" key="1">
    <citation type="journal article" date="2020" name="Nat. Food">
        <title>A phased Vanilla planifolia genome enables genetic improvement of flavour and production.</title>
        <authorList>
            <person name="Hasing T."/>
            <person name="Tang H."/>
            <person name="Brym M."/>
            <person name="Khazi F."/>
            <person name="Huang T."/>
            <person name="Chambers A.H."/>
        </authorList>
    </citation>
    <scope>NUCLEOTIDE SEQUENCE [LARGE SCALE GENOMIC DNA]</scope>
    <source>
        <tissue evidence="6">Leaf</tissue>
    </source>
</reference>
<gene>
    <name evidence="6" type="ORF">HPP92_000469</name>
</gene>
<dbReference type="SUPFAM" id="SSF52833">
    <property type="entry name" value="Thioredoxin-like"/>
    <property type="match status" value="1"/>
</dbReference>
<evidence type="ECO:0000313" key="6">
    <source>
        <dbReference type="EMBL" id="KAG0500397.1"/>
    </source>
</evidence>